<dbReference type="PANTHER" id="PTHR43537">
    <property type="entry name" value="TRANSCRIPTIONAL REGULATOR, GNTR FAMILY"/>
    <property type="match status" value="1"/>
</dbReference>
<keyword evidence="2" id="KW-0238">DNA-binding</keyword>
<keyword evidence="6" id="KW-1185">Reference proteome</keyword>
<dbReference type="PROSITE" id="PS50949">
    <property type="entry name" value="HTH_GNTR"/>
    <property type="match status" value="1"/>
</dbReference>
<organism evidence="5 6">
    <name type="scientific">Paremcibacter congregatus</name>
    <dbReference type="NCBI Taxonomy" id="2043170"/>
    <lineage>
        <taxon>Bacteria</taxon>
        <taxon>Pseudomonadati</taxon>
        <taxon>Pseudomonadota</taxon>
        <taxon>Alphaproteobacteria</taxon>
        <taxon>Emcibacterales</taxon>
        <taxon>Emcibacteraceae</taxon>
        <taxon>Paremcibacter</taxon>
    </lineage>
</organism>
<evidence type="ECO:0000259" key="4">
    <source>
        <dbReference type="PROSITE" id="PS50949"/>
    </source>
</evidence>
<evidence type="ECO:0000256" key="3">
    <source>
        <dbReference type="ARBA" id="ARBA00023163"/>
    </source>
</evidence>
<dbReference type="Proteomes" id="UP000229730">
    <property type="component" value="Unassembled WGS sequence"/>
</dbReference>
<reference evidence="5 6" key="1">
    <citation type="submission" date="2017-10" db="EMBL/GenBank/DDBJ databases">
        <title>Frigbacter circumglobatus gen. nov. sp. nov., isolated from sediment cultured in situ.</title>
        <authorList>
            <person name="Zhao Z."/>
        </authorList>
    </citation>
    <scope>NUCLEOTIDE SEQUENCE [LARGE SCALE GENOMIC DNA]</scope>
    <source>
        <strain evidence="5 6">ZYL</strain>
    </source>
</reference>
<sequence>MQTGIADGTTKGIAESNRVYGSIKTMIMEHELPLGKRILVEPLADGLGVSNTPVREVLIHLAAERMIRDVPKAGFFTKEISGMEIQSLYVLNLALLDLSLSYIREAAPGPGMMKPPKFCDDAGELCARTPAEYVHILNQVFVHMARQSGNLEILHGVKNVNDRTYYIRLQECQLMPTWKDELKNICGLYDQKDIAGLRQALQEYHDKMITFLPELLLLLRRAQAEAE</sequence>
<dbReference type="Pfam" id="PF00392">
    <property type="entry name" value="GntR"/>
    <property type="match status" value="1"/>
</dbReference>
<name>A0A2G4YMK9_9PROT</name>
<dbReference type="EMBL" id="PDEM01000032">
    <property type="protein sequence ID" value="PHZ83564.1"/>
    <property type="molecule type" value="Genomic_DNA"/>
</dbReference>
<dbReference type="RefSeq" id="WP_099475069.1">
    <property type="nucleotide sequence ID" value="NZ_CP041025.1"/>
</dbReference>
<keyword evidence="1" id="KW-0805">Transcription regulation</keyword>
<dbReference type="GO" id="GO:0003700">
    <property type="term" value="F:DNA-binding transcription factor activity"/>
    <property type="evidence" value="ECO:0007669"/>
    <property type="project" value="InterPro"/>
</dbReference>
<protein>
    <recommendedName>
        <fullName evidence="4">HTH gntR-type domain-containing protein</fullName>
    </recommendedName>
</protein>
<keyword evidence="3" id="KW-0804">Transcription</keyword>
<feature type="domain" description="HTH gntR-type" evidence="4">
    <location>
        <begin position="13"/>
        <end position="80"/>
    </location>
</feature>
<dbReference type="OrthoDB" id="8479543at2"/>
<dbReference type="PANTHER" id="PTHR43537:SF5">
    <property type="entry name" value="UXU OPERON TRANSCRIPTIONAL REGULATOR"/>
    <property type="match status" value="1"/>
</dbReference>
<dbReference type="InParanoid" id="A0A2G4YMK9"/>
<proteinExistence type="predicted"/>
<dbReference type="Gene3D" id="1.10.10.10">
    <property type="entry name" value="Winged helix-like DNA-binding domain superfamily/Winged helix DNA-binding domain"/>
    <property type="match status" value="1"/>
</dbReference>
<evidence type="ECO:0000256" key="1">
    <source>
        <dbReference type="ARBA" id="ARBA00023015"/>
    </source>
</evidence>
<dbReference type="SMART" id="SM00345">
    <property type="entry name" value="HTH_GNTR"/>
    <property type="match status" value="1"/>
</dbReference>
<dbReference type="SUPFAM" id="SSF46785">
    <property type="entry name" value="Winged helix' DNA-binding domain"/>
    <property type="match status" value="1"/>
</dbReference>
<evidence type="ECO:0000313" key="6">
    <source>
        <dbReference type="Proteomes" id="UP000229730"/>
    </source>
</evidence>
<gene>
    <name evidence="5" type="ORF">CRD36_16495</name>
</gene>
<dbReference type="InterPro" id="IPR000524">
    <property type="entry name" value="Tscrpt_reg_HTH_GntR"/>
</dbReference>
<comment type="caution">
    <text evidence="5">The sequence shown here is derived from an EMBL/GenBank/DDBJ whole genome shotgun (WGS) entry which is preliminary data.</text>
</comment>
<dbReference type="InterPro" id="IPR036390">
    <property type="entry name" value="WH_DNA-bd_sf"/>
</dbReference>
<dbReference type="InterPro" id="IPR036388">
    <property type="entry name" value="WH-like_DNA-bd_sf"/>
</dbReference>
<dbReference type="AlphaFoldDB" id="A0A2G4YMK9"/>
<evidence type="ECO:0000313" key="5">
    <source>
        <dbReference type="EMBL" id="PHZ83564.1"/>
    </source>
</evidence>
<evidence type="ECO:0000256" key="2">
    <source>
        <dbReference type="ARBA" id="ARBA00023125"/>
    </source>
</evidence>
<dbReference type="GO" id="GO:0003677">
    <property type="term" value="F:DNA binding"/>
    <property type="evidence" value="ECO:0007669"/>
    <property type="project" value="UniProtKB-KW"/>
</dbReference>
<accession>A0A2G4YMK9</accession>